<name>A0A0E0I016_ORYNI</name>
<feature type="region of interest" description="Disordered" evidence="4">
    <location>
        <begin position="152"/>
        <end position="177"/>
    </location>
</feature>
<dbReference type="InterPro" id="IPR052416">
    <property type="entry name" value="GTF3C_component"/>
</dbReference>
<evidence type="ECO:0000256" key="1">
    <source>
        <dbReference type="ARBA" id="ARBA00004123"/>
    </source>
</evidence>
<dbReference type="AlphaFoldDB" id="A0A0E0I016"/>
<dbReference type="GO" id="GO:0000127">
    <property type="term" value="C:transcription factor TFIIIC complex"/>
    <property type="evidence" value="ECO:0007669"/>
    <property type="project" value="TreeGrafter"/>
</dbReference>
<dbReference type="HOGENOM" id="CLU_925533_0_0_1"/>
<dbReference type="PRINTS" id="PR00929">
    <property type="entry name" value="ATHOOK"/>
</dbReference>
<keyword evidence="2" id="KW-0804">Transcription</keyword>
<feature type="region of interest" description="Disordered" evidence="4">
    <location>
        <begin position="49"/>
        <end position="74"/>
    </location>
</feature>
<dbReference type="eggNOG" id="KOG1918">
    <property type="taxonomic scope" value="Eukaryota"/>
</dbReference>
<sequence>MPTVNPVESIPRKGRGRPRKKPVEIKGLSGIKLTEDLSTALSPIALTCMEPKKKRGRPRKYPAPSNSKHLPGTDTELGNDSVCLLPGSIDCGLGPIENTGSGANITHAAVDAASPVPLSGQRGREQPEKEVIHIDNSMQSGQSDVGSMLPTYILPESSNKSNSTGPRRRGRPRKKPFPILLGNGSLEVWEVPSPSMIPKIYSSSSKEGTDPRFLKLKPVFSSAKVALWKFSANLSFQGSKPFMCVTAESAPIRTVSWAPSVSKENMNTFVTAGEDGLKFWDLRDPVVAAAAVEAETEDTGR</sequence>
<evidence type="ECO:0000256" key="3">
    <source>
        <dbReference type="ARBA" id="ARBA00023242"/>
    </source>
</evidence>
<dbReference type="Gramene" id="ONIVA07G10890.1">
    <property type="protein sequence ID" value="ONIVA07G10890.1"/>
    <property type="gene ID" value="ONIVA07G10890"/>
</dbReference>
<dbReference type="InterPro" id="IPR036322">
    <property type="entry name" value="WD40_repeat_dom_sf"/>
</dbReference>
<comment type="subcellular location">
    <subcellularLocation>
        <location evidence="1">Nucleus</location>
    </subcellularLocation>
</comment>
<dbReference type="STRING" id="4536.A0A0E0I016"/>
<reference evidence="5" key="2">
    <citation type="submission" date="2018-04" db="EMBL/GenBank/DDBJ databases">
        <title>OnivRS2 (Oryza nivara Reference Sequence Version 2).</title>
        <authorList>
            <person name="Zhang J."/>
            <person name="Kudrna D."/>
            <person name="Lee S."/>
            <person name="Talag J."/>
            <person name="Rajasekar S."/>
            <person name="Welchert J."/>
            <person name="Hsing Y.-I."/>
            <person name="Wing R.A."/>
        </authorList>
    </citation>
    <scope>NUCLEOTIDE SEQUENCE [LARGE SCALE GENOMIC DNA]</scope>
    <source>
        <strain evidence="5">SL10</strain>
    </source>
</reference>
<accession>A0A0E0I016</accession>
<dbReference type="PANTHER" id="PTHR15052:SF2">
    <property type="entry name" value="GENERAL TRANSCRIPTION FACTOR 3C POLYPEPTIDE 2"/>
    <property type="match status" value="1"/>
</dbReference>
<organism evidence="5">
    <name type="scientific">Oryza nivara</name>
    <name type="common">Indian wild rice</name>
    <name type="synonym">Oryza sativa f. spontanea</name>
    <dbReference type="NCBI Taxonomy" id="4536"/>
    <lineage>
        <taxon>Eukaryota</taxon>
        <taxon>Viridiplantae</taxon>
        <taxon>Streptophyta</taxon>
        <taxon>Embryophyta</taxon>
        <taxon>Tracheophyta</taxon>
        <taxon>Spermatophyta</taxon>
        <taxon>Magnoliopsida</taxon>
        <taxon>Liliopsida</taxon>
        <taxon>Poales</taxon>
        <taxon>Poaceae</taxon>
        <taxon>BOP clade</taxon>
        <taxon>Oryzoideae</taxon>
        <taxon>Oryzeae</taxon>
        <taxon>Oryzinae</taxon>
        <taxon>Oryza</taxon>
    </lineage>
</organism>
<dbReference type="SMART" id="SM00384">
    <property type="entry name" value="AT_hook"/>
    <property type="match status" value="3"/>
</dbReference>
<protein>
    <submittedName>
        <fullName evidence="5">Uncharacterized protein</fullName>
    </submittedName>
</protein>
<feature type="compositionally biased region" description="Basic residues" evidence="4">
    <location>
        <begin position="166"/>
        <end position="176"/>
    </location>
</feature>
<dbReference type="EnsemblPlants" id="ONIVA07G10890.1">
    <property type="protein sequence ID" value="ONIVA07G10890.1"/>
    <property type="gene ID" value="ONIVA07G10890"/>
</dbReference>
<dbReference type="InterPro" id="IPR015943">
    <property type="entry name" value="WD40/YVTN_repeat-like_dom_sf"/>
</dbReference>
<keyword evidence="6" id="KW-1185">Reference proteome</keyword>
<dbReference type="PANTHER" id="PTHR15052">
    <property type="entry name" value="RNA POLYMERASE III TRANSCRIPTION INITIATION FACTOR COMPLEX SUBUNIT"/>
    <property type="match status" value="1"/>
</dbReference>
<feature type="region of interest" description="Disordered" evidence="4">
    <location>
        <begin position="1"/>
        <end position="25"/>
    </location>
</feature>
<dbReference type="GO" id="GO:0003677">
    <property type="term" value="F:DNA binding"/>
    <property type="evidence" value="ECO:0007669"/>
    <property type="project" value="InterPro"/>
</dbReference>
<dbReference type="SUPFAM" id="SSF50978">
    <property type="entry name" value="WD40 repeat-like"/>
    <property type="match status" value="1"/>
</dbReference>
<evidence type="ECO:0000256" key="2">
    <source>
        <dbReference type="ARBA" id="ARBA00023163"/>
    </source>
</evidence>
<evidence type="ECO:0000256" key="4">
    <source>
        <dbReference type="SAM" id="MobiDB-lite"/>
    </source>
</evidence>
<dbReference type="GO" id="GO:0005634">
    <property type="term" value="C:nucleus"/>
    <property type="evidence" value="ECO:0007669"/>
    <property type="project" value="UniProtKB-SubCell"/>
</dbReference>
<dbReference type="InterPro" id="IPR017956">
    <property type="entry name" value="AT_hook_DNA-bd_motif"/>
</dbReference>
<evidence type="ECO:0000313" key="6">
    <source>
        <dbReference type="Proteomes" id="UP000006591"/>
    </source>
</evidence>
<dbReference type="Gene3D" id="2.130.10.10">
    <property type="entry name" value="YVTN repeat-like/Quinoprotein amine dehydrogenase"/>
    <property type="match status" value="1"/>
</dbReference>
<dbReference type="Proteomes" id="UP000006591">
    <property type="component" value="Chromosome 7"/>
</dbReference>
<evidence type="ECO:0000313" key="5">
    <source>
        <dbReference type="EnsemblPlants" id="ONIVA07G10890.1"/>
    </source>
</evidence>
<reference evidence="5" key="1">
    <citation type="submission" date="2015-04" db="UniProtKB">
        <authorList>
            <consortium name="EnsemblPlants"/>
        </authorList>
    </citation>
    <scope>IDENTIFICATION</scope>
    <source>
        <strain evidence="5">SL10</strain>
    </source>
</reference>
<proteinExistence type="predicted"/>
<keyword evidence="3" id="KW-0539">Nucleus</keyword>
<dbReference type="GO" id="GO:0006383">
    <property type="term" value="P:transcription by RNA polymerase III"/>
    <property type="evidence" value="ECO:0007669"/>
    <property type="project" value="TreeGrafter"/>
</dbReference>